<protein>
    <submittedName>
        <fullName evidence="2">Uncharacterized protein</fullName>
    </submittedName>
</protein>
<name>A0A8J4YIK2_CHIOP</name>
<feature type="compositionally biased region" description="Basic residues" evidence="1">
    <location>
        <begin position="208"/>
        <end position="218"/>
    </location>
</feature>
<reference evidence="2" key="1">
    <citation type="submission" date="2020-07" db="EMBL/GenBank/DDBJ databases">
        <title>The High-quality genome of the commercially important snow crab, Chionoecetes opilio.</title>
        <authorList>
            <person name="Jeong J.-H."/>
            <person name="Ryu S."/>
        </authorList>
    </citation>
    <scope>NUCLEOTIDE SEQUENCE</scope>
    <source>
        <strain evidence="2">MADBK_172401_WGS</strain>
        <tissue evidence="2">Digestive gland</tissue>
    </source>
</reference>
<comment type="caution">
    <text evidence="2">The sequence shown here is derived from an EMBL/GenBank/DDBJ whole genome shotgun (WGS) entry which is preliminary data.</text>
</comment>
<feature type="compositionally biased region" description="Basic and acidic residues" evidence="1">
    <location>
        <begin position="121"/>
        <end position="133"/>
    </location>
</feature>
<feature type="region of interest" description="Disordered" evidence="1">
    <location>
        <begin position="196"/>
        <end position="218"/>
    </location>
</feature>
<accession>A0A8J4YIK2</accession>
<feature type="compositionally biased region" description="Polar residues" evidence="1">
    <location>
        <begin position="150"/>
        <end position="162"/>
    </location>
</feature>
<dbReference type="EMBL" id="JACEEZ010001898">
    <property type="protein sequence ID" value="KAG0728708.1"/>
    <property type="molecule type" value="Genomic_DNA"/>
</dbReference>
<proteinExistence type="predicted"/>
<dbReference type="AlphaFoldDB" id="A0A8J4YIK2"/>
<keyword evidence="3" id="KW-1185">Reference proteome</keyword>
<evidence type="ECO:0000313" key="2">
    <source>
        <dbReference type="EMBL" id="KAG0728708.1"/>
    </source>
</evidence>
<evidence type="ECO:0000313" key="3">
    <source>
        <dbReference type="Proteomes" id="UP000770661"/>
    </source>
</evidence>
<dbReference type="OrthoDB" id="6627880at2759"/>
<evidence type="ECO:0000256" key="1">
    <source>
        <dbReference type="SAM" id="MobiDB-lite"/>
    </source>
</evidence>
<sequence>MAKAIYGLKLSDAEIPAVADWSSRMPEWNECRLFVALCVCKQCHEAPISVKAPLNDVLLFPRDPQTYLNQPLPRQQNKHLRRPCGTFSEENADLAFFDSRTLMWRRRTDGQALDKPSPPQRELKRLEGKKDDDVLPPSRPSSLRRHGPSFRNSTRTRASGQRTRPLGEEDDDSRTSRKRALSLRVVQRCRGAGHRPLVQRLPGVPPSRPHRKSISSSLVHHHRKLVGRESNGGPSKKAFLNETMKLSVLVSL</sequence>
<feature type="region of interest" description="Disordered" evidence="1">
    <location>
        <begin position="108"/>
        <end position="182"/>
    </location>
</feature>
<organism evidence="2 3">
    <name type="scientific">Chionoecetes opilio</name>
    <name type="common">Atlantic snow crab</name>
    <name type="synonym">Cancer opilio</name>
    <dbReference type="NCBI Taxonomy" id="41210"/>
    <lineage>
        <taxon>Eukaryota</taxon>
        <taxon>Metazoa</taxon>
        <taxon>Ecdysozoa</taxon>
        <taxon>Arthropoda</taxon>
        <taxon>Crustacea</taxon>
        <taxon>Multicrustacea</taxon>
        <taxon>Malacostraca</taxon>
        <taxon>Eumalacostraca</taxon>
        <taxon>Eucarida</taxon>
        <taxon>Decapoda</taxon>
        <taxon>Pleocyemata</taxon>
        <taxon>Brachyura</taxon>
        <taxon>Eubrachyura</taxon>
        <taxon>Majoidea</taxon>
        <taxon>Majidae</taxon>
        <taxon>Chionoecetes</taxon>
    </lineage>
</organism>
<dbReference type="Proteomes" id="UP000770661">
    <property type="component" value="Unassembled WGS sequence"/>
</dbReference>
<gene>
    <name evidence="2" type="ORF">GWK47_031919</name>
</gene>